<gene>
    <name evidence="17" type="ORF">SAMN02745123_02518</name>
</gene>
<reference evidence="18" key="1">
    <citation type="submission" date="2016-11" db="EMBL/GenBank/DDBJ databases">
        <authorList>
            <person name="Varghese N."/>
            <person name="Submissions S."/>
        </authorList>
    </citation>
    <scope>NUCLEOTIDE SEQUENCE [LARGE SCALE GENOMIC DNA]</scope>
    <source>
        <strain evidence="18">DSM 10349</strain>
    </source>
</reference>
<feature type="transmembrane region" description="Helical" evidence="14">
    <location>
        <begin position="12"/>
        <end position="30"/>
    </location>
</feature>
<dbReference type="SMART" id="SM00304">
    <property type="entry name" value="HAMP"/>
    <property type="match status" value="1"/>
</dbReference>
<dbReference type="STRING" id="1121421.SAMN02745123_02518"/>
<dbReference type="CDD" id="cd00082">
    <property type="entry name" value="HisKA"/>
    <property type="match status" value="1"/>
</dbReference>
<dbReference type="GO" id="GO:0005886">
    <property type="term" value="C:plasma membrane"/>
    <property type="evidence" value="ECO:0007669"/>
    <property type="project" value="UniProtKB-SubCell"/>
</dbReference>
<dbReference type="CDD" id="cd06225">
    <property type="entry name" value="HAMP"/>
    <property type="match status" value="1"/>
</dbReference>
<dbReference type="Pfam" id="PF00512">
    <property type="entry name" value="HisKA"/>
    <property type="match status" value="1"/>
</dbReference>
<accession>A0A1M6TZ05</accession>
<evidence type="ECO:0000256" key="6">
    <source>
        <dbReference type="ARBA" id="ARBA00022679"/>
    </source>
</evidence>
<dbReference type="PANTHER" id="PTHR43065:SF46">
    <property type="entry name" value="C4-DICARBOXYLATE TRANSPORT SENSOR PROTEIN DCTB"/>
    <property type="match status" value="1"/>
</dbReference>
<proteinExistence type="predicted"/>
<evidence type="ECO:0000256" key="12">
    <source>
        <dbReference type="ARBA" id="ARBA00023012"/>
    </source>
</evidence>
<dbReference type="GO" id="GO:0000155">
    <property type="term" value="F:phosphorelay sensor kinase activity"/>
    <property type="evidence" value="ECO:0007669"/>
    <property type="project" value="InterPro"/>
</dbReference>
<organism evidence="17 18">
    <name type="scientific">Desulforamulus aeronauticus DSM 10349</name>
    <dbReference type="NCBI Taxonomy" id="1121421"/>
    <lineage>
        <taxon>Bacteria</taxon>
        <taxon>Bacillati</taxon>
        <taxon>Bacillota</taxon>
        <taxon>Clostridia</taxon>
        <taxon>Eubacteriales</taxon>
        <taxon>Peptococcaceae</taxon>
        <taxon>Desulforamulus</taxon>
    </lineage>
</organism>
<keyword evidence="7 14" id="KW-0812">Transmembrane</keyword>
<keyword evidence="13 14" id="KW-0472">Membrane</keyword>
<evidence type="ECO:0000256" key="1">
    <source>
        <dbReference type="ARBA" id="ARBA00000085"/>
    </source>
</evidence>
<dbReference type="Gene3D" id="3.30.450.20">
    <property type="entry name" value="PAS domain"/>
    <property type="match status" value="3"/>
</dbReference>
<evidence type="ECO:0000259" key="15">
    <source>
        <dbReference type="PROSITE" id="PS50109"/>
    </source>
</evidence>
<dbReference type="InterPro" id="IPR035965">
    <property type="entry name" value="PAS-like_dom_sf"/>
</dbReference>
<dbReference type="SUPFAM" id="SSF55874">
    <property type="entry name" value="ATPase domain of HSP90 chaperone/DNA topoisomerase II/histidine kinase"/>
    <property type="match status" value="1"/>
</dbReference>
<dbReference type="InterPro" id="IPR003594">
    <property type="entry name" value="HATPase_dom"/>
</dbReference>
<dbReference type="InterPro" id="IPR005467">
    <property type="entry name" value="His_kinase_dom"/>
</dbReference>
<dbReference type="Proteomes" id="UP000183997">
    <property type="component" value="Unassembled WGS sequence"/>
</dbReference>
<evidence type="ECO:0000259" key="16">
    <source>
        <dbReference type="PROSITE" id="PS50885"/>
    </source>
</evidence>
<evidence type="ECO:0000256" key="3">
    <source>
        <dbReference type="ARBA" id="ARBA00012438"/>
    </source>
</evidence>
<evidence type="ECO:0000256" key="11">
    <source>
        <dbReference type="ARBA" id="ARBA00022989"/>
    </source>
</evidence>
<dbReference type="SUPFAM" id="SSF47384">
    <property type="entry name" value="Homodimeric domain of signal transducing histidine kinase"/>
    <property type="match status" value="1"/>
</dbReference>
<dbReference type="SUPFAM" id="SSF158472">
    <property type="entry name" value="HAMP domain-like"/>
    <property type="match status" value="1"/>
</dbReference>
<dbReference type="AlphaFoldDB" id="A0A1M6TZ05"/>
<evidence type="ECO:0000256" key="13">
    <source>
        <dbReference type="ARBA" id="ARBA00023136"/>
    </source>
</evidence>
<dbReference type="Gene3D" id="1.10.287.130">
    <property type="match status" value="1"/>
</dbReference>
<dbReference type="InterPro" id="IPR036890">
    <property type="entry name" value="HATPase_C_sf"/>
</dbReference>
<dbReference type="PROSITE" id="PS50885">
    <property type="entry name" value="HAMP"/>
    <property type="match status" value="1"/>
</dbReference>
<evidence type="ECO:0000256" key="7">
    <source>
        <dbReference type="ARBA" id="ARBA00022692"/>
    </source>
</evidence>
<dbReference type="GO" id="GO:0005524">
    <property type="term" value="F:ATP binding"/>
    <property type="evidence" value="ECO:0007669"/>
    <property type="project" value="UniProtKB-KW"/>
</dbReference>
<dbReference type="SUPFAM" id="SSF55785">
    <property type="entry name" value="PYP-like sensor domain (PAS domain)"/>
    <property type="match status" value="1"/>
</dbReference>
<dbReference type="SMART" id="SM00388">
    <property type="entry name" value="HisKA"/>
    <property type="match status" value="1"/>
</dbReference>
<evidence type="ECO:0000256" key="14">
    <source>
        <dbReference type="SAM" id="Phobius"/>
    </source>
</evidence>
<dbReference type="EC" id="2.7.13.3" evidence="3"/>
<feature type="domain" description="Histidine kinase" evidence="15">
    <location>
        <begin position="487"/>
        <end position="691"/>
    </location>
</feature>
<keyword evidence="11 14" id="KW-1133">Transmembrane helix</keyword>
<keyword evidence="18" id="KW-1185">Reference proteome</keyword>
<dbReference type="SMART" id="SM00387">
    <property type="entry name" value="HATPase_c"/>
    <property type="match status" value="1"/>
</dbReference>
<dbReference type="InterPro" id="IPR033479">
    <property type="entry name" value="dCache_1"/>
</dbReference>
<dbReference type="EMBL" id="FRAR01000018">
    <property type="protein sequence ID" value="SHK62169.1"/>
    <property type="molecule type" value="Genomic_DNA"/>
</dbReference>
<name>A0A1M6TZ05_9FIRM</name>
<dbReference type="RefSeq" id="WP_072914999.1">
    <property type="nucleotide sequence ID" value="NZ_FRAR01000018.1"/>
</dbReference>
<keyword evidence="6" id="KW-0808">Transferase</keyword>
<dbReference type="PRINTS" id="PR00344">
    <property type="entry name" value="BCTRLSENSOR"/>
</dbReference>
<feature type="domain" description="HAMP" evidence="16">
    <location>
        <begin position="308"/>
        <end position="360"/>
    </location>
</feature>
<keyword evidence="5" id="KW-0597">Phosphoprotein</keyword>
<keyword evidence="8" id="KW-0547">Nucleotide-binding</keyword>
<dbReference type="CDD" id="cd12915">
    <property type="entry name" value="PDC2_DGC_like"/>
    <property type="match status" value="1"/>
</dbReference>
<dbReference type="Pfam" id="PF02518">
    <property type="entry name" value="HATPase_c"/>
    <property type="match status" value="1"/>
</dbReference>
<dbReference type="PANTHER" id="PTHR43065">
    <property type="entry name" value="SENSOR HISTIDINE KINASE"/>
    <property type="match status" value="1"/>
</dbReference>
<dbReference type="Pfam" id="PF00672">
    <property type="entry name" value="HAMP"/>
    <property type="match status" value="1"/>
</dbReference>
<comment type="catalytic activity">
    <reaction evidence="1">
        <text>ATP + protein L-histidine = ADP + protein N-phospho-L-histidine.</text>
        <dbReference type="EC" id="2.7.13.3"/>
    </reaction>
</comment>
<evidence type="ECO:0000256" key="2">
    <source>
        <dbReference type="ARBA" id="ARBA00004651"/>
    </source>
</evidence>
<evidence type="ECO:0000256" key="4">
    <source>
        <dbReference type="ARBA" id="ARBA00022475"/>
    </source>
</evidence>
<evidence type="ECO:0000313" key="18">
    <source>
        <dbReference type="Proteomes" id="UP000183997"/>
    </source>
</evidence>
<keyword evidence="12" id="KW-0902">Two-component regulatory system</keyword>
<dbReference type="CDD" id="cd12914">
    <property type="entry name" value="PDC1_DGC_like"/>
    <property type="match status" value="1"/>
</dbReference>
<comment type="subcellular location">
    <subcellularLocation>
        <location evidence="2">Cell membrane</location>
        <topology evidence="2">Multi-pass membrane protein</topology>
    </subcellularLocation>
</comment>
<evidence type="ECO:0000256" key="10">
    <source>
        <dbReference type="ARBA" id="ARBA00022840"/>
    </source>
</evidence>
<evidence type="ECO:0000256" key="8">
    <source>
        <dbReference type="ARBA" id="ARBA00022741"/>
    </source>
</evidence>
<keyword evidence="10" id="KW-0067">ATP-binding</keyword>
<evidence type="ECO:0000313" key="17">
    <source>
        <dbReference type="EMBL" id="SHK62169.1"/>
    </source>
</evidence>
<dbReference type="InterPro" id="IPR004358">
    <property type="entry name" value="Sig_transdc_His_kin-like_C"/>
</dbReference>
<dbReference type="InterPro" id="IPR003660">
    <property type="entry name" value="HAMP_dom"/>
</dbReference>
<protein>
    <recommendedName>
        <fullName evidence="3">histidine kinase</fullName>
        <ecNumber evidence="3">2.7.13.3</ecNumber>
    </recommendedName>
</protein>
<dbReference type="InterPro" id="IPR003661">
    <property type="entry name" value="HisK_dim/P_dom"/>
</dbReference>
<sequence length="693" mass="77617">MLHKYLPSSLRARLFLLVLVAFIPVFVIMFQSIEGYRQRAAQAAHNEAMQVARAVSHDHQLLIEQTKLLLSTLAMLPDVQNANTVACDAYFSKLLLQYPFYNNIALTNDQGEIIASALSFEKNATAAGRPFFKLSKTSRQFTVGDYQVSIVNKKATLHFAQPVLDRLSRVQGVLVAAMDLKWLKKLVENADLPQGSTLNIVDRNGTVLARYPDEGNWVGEVVPESTVARAIKGDKGEGTIEGSGKDGIQRIYAYLPLNDLQHRDIYIAVGIPSDYAFAVVNQTSRQRMLELVSLTLLVFGLWWLTSEFFILRPLQTLMDTARKLRSGDLAARTGLACQGEFGVLARVIDEMASALERERQKLYTILDQLPGHVRVQGADMFIRFANKNFRELFGEPSGRRCYEILENRTEPCEHCLSLHTLQKEPPVSYERNFSNGRSYHVYERSFRDIDGTPLLIKISLDVTEKKQLEQEITRLDRLNLVGEMAAGIAHEIRNPLTSVRGFLQLLSGKEECRRYLDHFNLMIDELDRANGIITEYLSLARKVPAELRRCNLTKLIKELQPLIITDTSEQEMNVVFDLTDVPNLLLNKQEINQLLLNLTRNAIDAMAPGGILTISTDWAEDHVLLSVQDQGNGIPGEVLEKLGTPFVTTKETGTGLGLAVCYGIVARHQARMDVATGPTGTIFQIFFSIPAGV</sequence>
<evidence type="ECO:0000256" key="5">
    <source>
        <dbReference type="ARBA" id="ARBA00022553"/>
    </source>
</evidence>
<feature type="transmembrane region" description="Helical" evidence="14">
    <location>
        <begin position="291"/>
        <end position="311"/>
    </location>
</feature>
<dbReference type="InterPro" id="IPR036097">
    <property type="entry name" value="HisK_dim/P_sf"/>
</dbReference>
<dbReference type="Pfam" id="PF02743">
    <property type="entry name" value="dCache_1"/>
    <property type="match status" value="1"/>
</dbReference>
<dbReference type="Gene3D" id="3.30.565.10">
    <property type="entry name" value="Histidine kinase-like ATPase, C-terminal domain"/>
    <property type="match status" value="1"/>
</dbReference>
<evidence type="ECO:0000256" key="9">
    <source>
        <dbReference type="ARBA" id="ARBA00022777"/>
    </source>
</evidence>
<dbReference type="PROSITE" id="PS50109">
    <property type="entry name" value="HIS_KIN"/>
    <property type="match status" value="1"/>
</dbReference>
<keyword evidence="4" id="KW-1003">Cell membrane</keyword>
<keyword evidence="9 17" id="KW-0418">Kinase</keyword>
<dbReference type="Gene3D" id="1.10.8.500">
    <property type="entry name" value="HAMP domain in histidine kinase"/>
    <property type="match status" value="1"/>
</dbReference>